<evidence type="ECO:0000256" key="9">
    <source>
        <dbReference type="ARBA" id="ARBA00023224"/>
    </source>
</evidence>
<keyword evidence="3 10" id="KW-0716">Sensory transduction</keyword>
<protein>
    <recommendedName>
        <fullName evidence="10">Odorant receptor</fullName>
    </recommendedName>
</protein>
<keyword evidence="2" id="KW-1003">Cell membrane</keyword>
<dbReference type="Pfam" id="PF02949">
    <property type="entry name" value="7tm_6"/>
    <property type="match status" value="1"/>
</dbReference>
<sequence length="411" mass="46290">MMADKSKTLWSIPQPTNESNHDIKYCPAVSRGILTTIGIWSIDQQVSIFGRIITTTRVVICYFLMIFLFIPCALHTFLEEKDQHKKIKSLGPLIYYLTALAKYSFLVARRNDINQCLNQVSGESQHGSSFTDHKIMLNSAKLSRYIAVVCIVFTYSSSVFFRVIMPLCAGKRVGPNNITIRPLGTPVYKPLFTADESPTYEIVYTLQTMSSLVIGSVTIAAGTLTAVLVLHACGQLQLVMNKIDSFVERSERVDDLFENRIAEVVKHHYRTLSFINSVEVTMNELCLVEFLGCMIEICLIGYYLLTELQRAETIGIITYCVLLISFTFNIFIFCYIGEMLTQQGNKLGLTANMIEWYKLPGKSARDLVLLLAMTNSPYNITAGKMAGLSYKSFSDVLKTSMGYFNLLRKVV</sequence>
<dbReference type="GO" id="GO:0005549">
    <property type="term" value="F:odorant binding"/>
    <property type="evidence" value="ECO:0007669"/>
    <property type="project" value="InterPro"/>
</dbReference>
<dbReference type="GO" id="GO:0007165">
    <property type="term" value="P:signal transduction"/>
    <property type="evidence" value="ECO:0007669"/>
    <property type="project" value="UniProtKB-KW"/>
</dbReference>
<dbReference type="GO" id="GO:0004984">
    <property type="term" value="F:olfactory receptor activity"/>
    <property type="evidence" value="ECO:0007669"/>
    <property type="project" value="InterPro"/>
</dbReference>
<comment type="subcellular location">
    <subcellularLocation>
        <location evidence="1 10">Cell membrane</location>
        <topology evidence="1 10">Multi-pass membrane protein</topology>
    </subcellularLocation>
</comment>
<dbReference type="InterPro" id="IPR004117">
    <property type="entry name" value="7tm6_olfct_rcpt"/>
</dbReference>
<feature type="transmembrane region" description="Helical" evidence="10">
    <location>
        <begin position="59"/>
        <end position="78"/>
    </location>
</feature>
<accession>A0A1S5VFS7</accession>
<feature type="transmembrane region" description="Helical" evidence="10">
    <location>
        <begin position="145"/>
        <end position="165"/>
    </location>
</feature>
<reference evidence="11" key="1">
    <citation type="journal article" date="2017" name="Comp. Biochem. Physiol. Part D Genomics Proteomics">
        <title>Candidate chemosensory genes identified in the endoparasitoid Meteorus pulchricornis (Hymenoptera: Braconidae) by antennal transcriptome analysis.</title>
        <authorList>
            <person name="Sheng S."/>
            <person name="Liao C.W."/>
            <person name="Zheng Y."/>
            <person name="Zhou Y."/>
            <person name="Xu Y."/>
            <person name="Song W.M."/>
            <person name="He P."/>
            <person name="Zhang J."/>
            <person name="Wu F.A."/>
        </authorList>
    </citation>
    <scope>NUCLEOTIDE SEQUENCE</scope>
    <source>
        <strain evidence="11">Zhenjiang</strain>
    </source>
</reference>
<dbReference type="GO" id="GO:0005886">
    <property type="term" value="C:plasma membrane"/>
    <property type="evidence" value="ECO:0007669"/>
    <property type="project" value="UniProtKB-SubCell"/>
</dbReference>
<evidence type="ECO:0000256" key="5">
    <source>
        <dbReference type="ARBA" id="ARBA00022725"/>
    </source>
</evidence>
<evidence type="ECO:0000256" key="1">
    <source>
        <dbReference type="ARBA" id="ARBA00004651"/>
    </source>
</evidence>
<dbReference type="PANTHER" id="PTHR21137:SF35">
    <property type="entry name" value="ODORANT RECEPTOR 19A-RELATED"/>
    <property type="match status" value="1"/>
</dbReference>
<feature type="transmembrane region" description="Helical" evidence="10">
    <location>
        <begin position="212"/>
        <end position="233"/>
    </location>
</feature>
<evidence type="ECO:0000256" key="8">
    <source>
        <dbReference type="ARBA" id="ARBA00023170"/>
    </source>
</evidence>
<dbReference type="AlphaFoldDB" id="A0A1S5VFS7"/>
<evidence type="ECO:0000256" key="7">
    <source>
        <dbReference type="ARBA" id="ARBA00023136"/>
    </source>
</evidence>
<evidence type="ECO:0000313" key="11">
    <source>
        <dbReference type="EMBL" id="AQN78490.1"/>
    </source>
</evidence>
<keyword evidence="8 10" id="KW-0675">Receptor</keyword>
<feature type="transmembrane region" description="Helical" evidence="10">
    <location>
        <begin position="316"/>
        <end position="336"/>
    </location>
</feature>
<dbReference type="EMBL" id="KY445555">
    <property type="protein sequence ID" value="AQN78490.1"/>
    <property type="molecule type" value="mRNA"/>
</dbReference>
<keyword evidence="7 10" id="KW-0472">Membrane</keyword>
<evidence type="ECO:0000256" key="4">
    <source>
        <dbReference type="ARBA" id="ARBA00022692"/>
    </source>
</evidence>
<evidence type="ECO:0000256" key="6">
    <source>
        <dbReference type="ARBA" id="ARBA00022989"/>
    </source>
</evidence>
<comment type="similarity">
    <text evidence="10">Belongs to the insect chemoreceptor superfamily. Heteromeric odorant receptor channel (TC 1.A.69) family.</text>
</comment>
<evidence type="ECO:0000256" key="2">
    <source>
        <dbReference type="ARBA" id="ARBA00022475"/>
    </source>
</evidence>
<keyword evidence="6 10" id="KW-1133">Transmembrane helix</keyword>
<name>A0A1S5VFS7_9HYME</name>
<evidence type="ECO:0000256" key="10">
    <source>
        <dbReference type="RuleBase" id="RU351113"/>
    </source>
</evidence>
<feature type="transmembrane region" description="Helical" evidence="10">
    <location>
        <begin position="90"/>
        <end position="108"/>
    </location>
</feature>
<keyword evidence="9 10" id="KW-0807">Transducer</keyword>
<proteinExistence type="evidence at transcript level"/>
<evidence type="ECO:0000256" key="3">
    <source>
        <dbReference type="ARBA" id="ARBA00022606"/>
    </source>
</evidence>
<comment type="caution">
    <text evidence="10">Lacks conserved residue(s) required for the propagation of feature annotation.</text>
</comment>
<keyword evidence="5 10" id="KW-0552">Olfaction</keyword>
<organism evidence="11">
    <name type="scientific">Meteorus pulchricornis</name>
    <dbReference type="NCBI Taxonomy" id="51522"/>
    <lineage>
        <taxon>Eukaryota</taxon>
        <taxon>Metazoa</taxon>
        <taxon>Ecdysozoa</taxon>
        <taxon>Arthropoda</taxon>
        <taxon>Hexapoda</taxon>
        <taxon>Insecta</taxon>
        <taxon>Pterygota</taxon>
        <taxon>Neoptera</taxon>
        <taxon>Endopterygota</taxon>
        <taxon>Hymenoptera</taxon>
        <taxon>Apocrita</taxon>
        <taxon>Ichneumonoidea</taxon>
        <taxon>Braconidae</taxon>
        <taxon>Meteorinae</taxon>
        <taxon>Meteorus</taxon>
    </lineage>
</organism>
<feature type="transmembrane region" description="Helical" evidence="10">
    <location>
        <begin position="285"/>
        <end position="304"/>
    </location>
</feature>
<keyword evidence="4 10" id="KW-0812">Transmembrane</keyword>
<dbReference type="PANTHER" id="PTHR21137">
    <property type="entry name" value="ODORANT RECEPTOR"/>
    <property type="match status" value="1"/>
</dbReference>